<name>A4TZV0_9PROT</name>
<dbReference type="Pfam" id="PF07357">
    <property type="entry name" value="DRAT"/>
    <property type="match status" value="1"/>
</dbReference>
<dbReference type="InterPro" id="IPR009953">
    <property type="entry name" value="DRA_trans"/>
</dbReference>
<keyword evidence="1" id="KW-0808">Transferase</keyword>
<dbReference type="AlphaFoldDB" id="A4TZV0"/>
<reference evidence="1" key="1">
    <citation type="journal article" date="2007" name="J. Bacteriol.">
        <title>Comparative genome analysis of four magnetotactic bacteria reveals a complex set of group-specific genes implicated in magnetosome biomineralization and function.</title>
        <authorList>
            <person name="Richter M."/>
            <person name="Kube M."/>
            <person name="Bazylinski D.A."/>
            <person name="Lombardot T."/>
            <person name="Gloeckner F.O."/>
            <person name="Reinhardt R."/>
            <person name="Schueler D."/>
        </authorList>
    </citation>
    <scope>NUCLEOTIDE SEQUENCE</scope>
    <source>
        <strain evidence="1">MSR-1</strain>
    </source>
</reference>
<sequence>MDFPDRMGVVGVSSKEKRSFGQSTNLVGVPTELLGCREFNAHPVELHISGAREMNKNLFEMLSHAPDLADAGLAFHSYMNAMFGIDPEQREDGARARRFRASFLRLLKGWGYDSNGPEGAVLKGWVQSRFGLFPTFHKQVIDRLTGPVWTAYVEEKMSSRFHNNSIHTQLDMLYEFCQWALATFVAPGKTHLTLYRGTNSFDEHQIVERLDRRRVVMRINNLASFSEHRDVAGCFGDIIVTAHVPVVKMVFFNTLLPIHPLKGEGEYLVIGGEYLADASYL</sequence>
<gene>
    <name evidence="1" type="ORF">MGR_1429</name>
</gene>
<protein>
    <submittedName>
        <fullName evidence="1">Dinitrogenase reductase ADP-ribosyltransferase</fullName>
    </submittedName>
</protein>
<organism evidence="1">
    <name type="scientific">Magnetospirillum gryphiswaldense</name>
    <dbReference type="NCBI Taxonomy" id="55518"/>
    <lineage>
        <taxon>Bacteria</taxon>
        <taxon>Pseudomonadati</taxon>
        <taxon>Pseudomonadota</taxon>
        <taxon>Alphaproteobacteria</taxon>
        <taxon>Rhodospirillales</taxon>
        <taxon>Rhodospirillaceae</taxon>
        <taxon>Magnetospirillum</taxon>
    </lineage>
</organism>
<proteinExistence type="predicted"/>
<evidence type="ECO:0000313" key="1">
    <source>
        <dbReference type="EMBL" id="CAM76157.1"/>
    </source>
</evidence>
<dbReference type="GO" id="GO:0030701">
    <property type="term" value="F:NAD+-dinitrogen-reductase ADP-D-ribosyltransferase activity"/>
    <property type="evidence" value="ECO:0007669"/>
    <property type="project" value="InterPro"/>
</dbReference>
<dbReference type="GO" id="GO:0009399">
    <property type="term" value="P:nitrogen fixation"/>
    <property type="evidence" value="ECO:0007669"/>
    <property type="project" value="InterPro"/>
</dbReference>
<accession>A4TZV0</accession>
<dbReference type="EMBL" id="CU459003">
    <property type="protein sequence ID" value="CAM76157.1"/>
    <property type="molecule type" value="Genomic_DNA"/>
</dbReference>